<dbReference type="OrthoDB" id="6158299at2759"/>
<keyword evidence="4" id="KW-1185">Reference proteome</keyword>
<keyword evidence="1" id="KW-0175">Coiled coil</keyword>
<accession>A0A6A4VAW1</accession>
<evidence type="ECO:0000313" key="4">
    <source>
        <dbReference type="Proteomes" id="UP000440578"/>
    </source>
</evidence>
<feature type="compositionally biased region" description="Basic and acidic residues" evidence="2">
    <location>
        <begin position="437"/>
        <end position="458"/>
    </location>
</feature>
<dbReference type="Proteomes" id="UP000440578">
    <property type="component" value="Unassembled WGS sequence"/>
</dbReference>
<reference evidence="3 4" key="1">
    <citation type="submission" date="2019-07" db="EMBL/GenBank/DDBJ databases">
        <title>Draft genome assembly of a fouling barnacle, Amphibalanus amphitrite (Darwin, 1854): The first reference genome for Thecostraca.</title>
        <authorList>
            <person name="Kim W."/>
        </authorList>
    </citation>
    <scope>NUCLEOTIDE SEQUENCE [LARGE SCALE GENOMIC DNA]</scope>
    <source>
        <strain evidence="3">SNU_AA5</strain>
        <tissue evidence="3">Soma without cirri and trophi</tissue>
    </source>
</reference>
<feature type="region of interest" description="Disordered" evidence="2">
    <location>
        <begin position="433"/>
        <end position="464"/>
    </location>
</feature>
<dbReference type="EMBL" id="VIIS01001967">
    <property type="protein sequence ID" value="KAF0290269.1"/>
    <property type="molecule type" value="Genomic_DNA"/>
</dbReference>
<proteinExistence type="predicted"/>
<feature type="coiled-coil region" evidence="1">
    <location>
        <begin position="13"/>
        <end position="40"/>
    </location>
</feature>
<feature type="compositionally biased region" description="Pro residues" evidence="2">
    <location>
        <begin position="264"/>
        <end position="274"/>
    </location>
</feature>
<name>A0A6A4VAW1_AMPAM</name>
<evidence type="ECO:0000256" key="2">
    <source>
        <dbReference type="SAM" id="MobiDB-lite"/>
    </source>
</evidence>
<feature type="coiled-coil region" evidence="1">
    <location>
        <begin position="70"/>
        <end position="122"/>
    </location>
</feature>
<sequence>MTASSAVPSVSSSAALRQQLQQAQRALKRTRQHLQLQEARSRQLVTACAAKLRERQAETERSEALKERQFQRILQQLTVLQSRMQREQKQITARLADQEQRAQQQARELERQRRANRRLLTKVHRLSQPCARCGAKPDSGISDCDEGEEVAAKVARRAELSETVTGVCSTELTPVAAPVSPVAKIAPVTPTTTAAAPSPKVSPAAPISPATPKSAGGSPPAERGIIRTPGEPRPAMHKTVTFSLQDKENVPEAVSRRPARPVRPVQPRPRPPPTALLQPCIISPPSVSINGTTYGGQPSIVETISQLLGADLEWPVVRRPTLVPKKLSVIPEGNESARDELSEPEYENVRVETLGQDADKEDSPKDGSGKRGKVETKSGKESLDNDDVQNRNYRNVPRSRSNINLIMSESEGVQIKDNFEEFKFDDDMASSVCSETASERSADNGHDEKHSFDRRAGDGAESEQNDAKVVINGNYEKFLELSGLSQKALAIPTSRFTSHRVMQKGKDAKHRQQIRMMFDGTTIEERSPTSSVRYYSEQL</sequence>
<gene>
    <name evidence="3" type="ORF">FJT64_011483</name>
</gene>
<evidence type="ECO:0000256" key="1">
    <source>
        <dbReference type="SAM" id="Coils"/>
    </source>
</evidence>
<feature type="compositionally biased region" description="Basic and acidic residues" evidence="2">
    <location>
        <begin position="357"/>
        <end position="383"/>
    </location>
</feature>
<evidence type="ECO:0000313" key="3">
    <source>
        <dbReference type="EMBL" id="KAF0290269.1"/>
    </source>
</evidence>
<feature type="compositionally biased region" description="Low complexity" evidence="2">
    <location>
        <begin position="191"/>
        <end position="210"/>
    </location>
</feature>
<dbReference type="AlphaFoldDB" id="A0A6A4VAW1"/>
<organism evidence="3 4">
    <name type="scientific">Amphibalanus amphitrite</name>
    <name type="common">Striped barnacle</name>
    <name type="synonym">Balanus amphitrite</name>
    <dbReference type="NCBI Taxonomy" id="1232801"/>
    <lineage>
        <taxon>Eukaryota</taxon>
        <taxon>Metazoa</taxon>
        <taxon>Ecdysozoa</taxon>
        <taxon>Arthropoda</taxon>
        <taxon>Crustacea</taxon>
        <taxon>Multicrustacea</taxon>
        <taxon>Cirripedia</taxon>
        <taxon>Thoracica</taxon>
        <taxon>Thoracicalcarea</taxon>
        <taxon>Balanomorpha</taxon>
        <taxon>Balanoidea</taxon>
        <taxon>Balanidae</taxon>
        <taxon>Amphibalaninae</taxon>
        <taxon>Amphibalanus</taxon>
    </lineage>
</organism>
<feature type="region of interest" description="Disordered" evidence="2">
    <location>
        <begin position="332"/>
        <end position="396"/>
    </location>
</feature>
<feature type="region of interest" description="Disordered" evidence="2">
    <location>
        <begin position="191"/>
        <end position="279"/>
    </location>
</feature>
<comment type="caution">
    <text evidence="3">The sequence shown here is derived from an EMBL/GenBank/DDBJ whole genome shotgun (WGS) entry which is preliminary data.</text>
</comment>
<protein>
    <submittedName>
        <fullName evidence="3">Uncharacterized protein</fullName>
    </submittedName>
</protein>